<evidence type="ECO:0000313" key="4">
    <source>
        <dbReference type="Proteomes" id="UP001595961"/>
    </source>
</evidence>
<dbReference type="Proteomes" id="UP001595961">
    <property type="component" value="Unassembled WGS sequence"/>
</dbReference>
<protein>
    <submittedName>
        <fullName evidence="3">Helix-turn-helix domain-containing protein</fullName>
    </submittedName>
</protein>
<comment type="caution">
    <text evidence="3">The sequence shown here is derived from an EMBL/GenBank/DDBJ whole genome shotgun (WGS) entry which is preliminary data.</text>
</comment>
<dbReference type="PROSITE" id="PS50943">
    <property type="entry name" value="HTH_CROC1"/>
    <property type="match status" value="1"/>
</dbReference>
<reference evidence="4" key="1">
    <citation type="journal article" date="2019" name="Int. J. Syst. Evol. Microbiol.">
        <title>The Global Catalogue of Microorganisms (GCM) 10K type strain sequencing project: providing services to taxonomists for standard genome sequencing and annotation.</title>
        <authorList>
            <consortium name="The Broad Institute Genomics Platform"/>
            <consortium name="The Broad Institute Genome Sequencing Center for Infectious Disease"/>
            <person name="Wu L."/>
            <person name="Ma J."/>
        </authorList>
    </citation>
    <scope>NUCLEOTIDE SEQUENCE [LARGE SCALE GENOMIC DNA]</scope>
    <source>
        <strain evidence="4">CCM 4481</strain>
    </source>
</reference>
<evidence type="ECO:0000256" key="1">
    <source>
        <dbReference type="SAM" id="MobiDB-lite"/>
    </source>
</evidence>
<feature type="compositionally biased region" description="Basic and acidic residues" evidence="1">
    <location>
        <begin position="114"/>
        <end position="126"/>
    </location>
</feature>
<evidence type="ECO:0000259" key="2">
    <source>
        <dbReference type="PROSITE" id="PS50943"/>
    </source>
</evidence>
<name>A0ABV9C1Q6_9GAMM</name>
<feature type="region of interest" description="Disordered" evidence="1">
    <location>
        <begin position="103"/>
        <end position="126"/>
    </location>
</feature>
<gene>
    <name evidence="3" type="ORF">ACFO5W_09625</name>
</gene>
<organism evidence="3 4">
    <name type="scientific">Dyella halodurans</name>
    <dbReference type="NCBI Taxonomy" id="1920171"/>
    <lineage>
        <taxon>Bacteria</taxon>
        <taxon>Pseudomonadati</taxon>
        <taxon>Pseudomonadota</taxon>
        <taxon>Gammaproteobacteria</taxon>
        <taxon>Lysobacterales</taxon>
        <taxon>Rhodanobacteraceae</taxon>
        <taxon>Dyella</taxon>
    </lineage>
</organism>
<proteinExistence type="predicted"/>
<dbReference type="EMBL" id="JBHSGA010000017">
    <property type="protein sequence ID" value="MFC4526886.1"/>
    <property type="molecule type" value="Genomic_DNA"/>
</dbReference>
<feature type="domain" description="HTH cro/C1-type" evidence="2">
    <location>
        <begin position="9"/>
        <end position="63"/>
    </location>
</feature>
<dbReference type="InterPro" id="IPR001387">
    <property type="entry name" value="Cro/C1-type_HTH"/>
</dbReference>
<keyword evidence="4" id="KW-1185">Reference proteome</keyword>
<dbReference type="Gene3D" id="1.10.260.40">
    <property type="entry name" value="lambda repressor-like DNA-binding domains"/>
    <property type="match status" value="1"/>
</dbReference>
<accession>A0ABV9C1Q6</accession>
<dbReference type="RefSeq" id="WP_266148787.1">
    <property type="nucleotide sequence ID" value="NZ_CP064028.1"/>
</dbReference>
<dbReference type="SMART" id="SM00530">
    <property type="entry name" value="HTH_XRE"/>
    <property type="match status" value="1"/>
</dbReference>
<dbReference type="CDD" id="cd00093">
    <property type="entry name" value="HTH_XRE"/>
    <property type="match status" value="1"/>
</dbReference>
<sequence>MTDTRAKRLRSAMNRRGLTKLSAMAATMGVTESAVSRWRHGGKMTVDNVTVLCDVLDISMDWLLLGRGDMEQHKPSTQQIHPHIARAVARLKPHAREHLSKFLRSIQDEPIQDDPIRDDPIRDDSG</sequence>
<dbReference type="InterPro" id="IPR010982">
    <property type="entry name" value="Lambda_DNA-bd_dom_sf"/>
</dbReference>
<dbReference type="SUPFAM" id="SSF47413">
    <property type="entry name" value="lambda repressor-like DNA-binding domains"/>
    <property type="match status" value="1"/>
</dbReference>
<dbReference type="Pfam" id="PF01381">
    <property type="entry name" value="HTH_3"/>
    <property type="match status" value="1"/>
</dbReference>
<evidence type="ECO:0000313" key="3">
    <source>
        <dbReference type="EMBL" id="MFC4526886.1"/>
    </source>
</evidence>